<name>A0A923LFG8_9FIRM</name>
<gene>
    <name evidence="8" type="ORF">H8S37_00175</name>
</gene>
<dbReference type="AlphaFoldDB" id="A0A923LFG8"/>
<dbReference type="EMBL" id="JACOPF010000001">
    <property type="protein sequence ID" value="MBC5687350.1"/>
    <property type="molecule type" value="Genomic_DNA"/>
</dbReference>
<keyword evidence="3 6" id="KW-0812">Transmembrane</keyword>
<accession>A0A923LFG8</accession>
<dbReference type="PANTHER" id="PTHR30477">
    <property type="entry name" value="ABC-TRANSPORTER METAL-BINDING PROTEIN"/>
    <property type="match status" value="1"/>
</dbReference>
<dbReference type="PANTHER" id="PTHR30477:SF0">
    <property type="entry name" value="METAL TRANSPORT SYSTEM MEMBRANE PROTEIN TM_0125-RELATED"/>
    <property type="match status" value="1"/>
</dbReference>
<evidence type="ECO:0000256" key="6">
    <source>
        <dbReference type="RuleBase" id="RU003943"/>
    </source>
</evidence>
<evidence type="ECO:0000256" key="3">
    <source>
        <dbReference type="ARBA" id="ARBA00022692"/>
    </source>
</evidence>
<feature type="transmembrane region" description="Helical" evidence="7">
    <location>
        <begin position="166"/>
        <end position="187"/>
    </location>
</feature>
<dbReference type="Gene3D" id="1.10.3470.10">
    <property type="entry name" value="ABC transporter involved in vitamin B12 uptake, BtuC"/>
    <property type="match status" value="1"/>
</dbReference>
<comment type="caution">
    <text evidence="8">The sequence shown here is derived from an EMBL/GenBank/DDBJ whole genome shotgun (WGS) entry which is preliminary data.</text>
</comment>
<dbReference type="GO" id="GO:0010043">
    <property type="term" value="P:response to zinc ion"/>
    <property type="evidence" value="ECO:0007669"/>
    <property type="project" value="TreeGrafter"/>
</dbReference>
<dbReference type="InterPro" id="IPR001626">
    <property type="entry name" value="ABC_TroCD"/>
</dbReference>
<feature type="transmembrane region" description="Helical" evidence="7">
    <location>
        <begin position="56"/>
        <end position="81"/>
    </location>
</feature>
<evidence type="ECO:0000256" key="2">
    <source>
        <dbReference type="ARBA" id="ARBA00008034"/>
    </source>
</evidence>
<evidence type="ECO:0000313" key="8">
    <source>
        <dbReference type="EMBL" id="MBC5687350.1"/>
    </source>
</evidence>
<protein>
    <submittedName>
        <fullName evidence="8">Metal ABC transporter permease</fullName>
    </submittedName>
</protein>
<dbReference type="RefSeq" id="WP_186874047.1">
    <property type="nucleotide sequence ID" value="NZ_JACOPF010000001.1"/>
</dbReference>
<organism evidence="8 9">
    <name type="scientific">Mediterraneibacter hominis</name>
    <dbReference type="NCBI Taxonomy" id="2763054"/>
    <lineage>
        <taxon>Bacteria</taxon>
        <taxon>Bacillati</taxon>
        <taxon>Bacillota</taxon>
        <taxon>Clostridia</taxon>
        <taxon>Lachnospirales</taxon>
        <taxon>Lachnospiraceae</taxon>
        <taxon>Mediterraneibacter</taxon>
    </lineage>
</organism>
<feature type="transmembrane region" description="Helical" evidence="7">
    <location>
        <begin position="93"/>
        <end position="116"/>
    </location>
</feature>
<dbReference type="SUPFAM" id="SSF81345">
    <property type="entry name" value="ABC transporter involved in vitamin B12 uptake, BtuC"/>
    <property type="match status" value="1"/>
</dbReference>
<keyword evidence="4 7" id="KW-1133">Transmembrane helix</keyword>
<dbReference type="InterPro" id="IPR037294">
    <property type="entry name" value="ABC_BtuC-like"/>
</dbReference>
<dbReference type="Pfam" id="PF00950">
    <property type="entry name" value="ABC-3"/>
    <property type="match status" value="1"/>
</dbReference>
<dbReference type="GO" id="GO:0043190">
    <property type="term" value="C:ATP-binding cassette (ABC) transporter complex"/>
    <property type="evidence" value="ECO:0007669"/>
    <property type="project" value="InterPro"/>
</dbReference>
<evidence type="ECO:0000256" key="7">
    <source>
        <dbReference type="SAM" id="Phobius"/>
    </source>
</evidence>
<evidence type="ECO:0000256" key="1">
    <source>
        <dbReference type="ARBA" id="ARBA00004141"/>
    </source>
</evidence>
<keyword evidence="6" id="KW-0813">Transport</keyword>
<sequence length="275" mass="28978">MFETVAQMLSYPFMVRAFLVGSLVALCSALLGVSLVLKRYSMIGDGLSHVGFGALAVATAVNAAPLSVAIPIVVLAAILLLRIRSNTRIKGDAATAMISTGALAVGVMVISMTTGMNTDVYNYMFGSILAMSAQDVKLSLILCAVVLILYVFFYQKIFAVTFDETFALATGVRANLYNTMIAVLTAVTIVLGMRMMGALLVSSLIIFPALTSMRLCKTFKSVIISAGVLSVICLVVGLILSYFCAAPAGASVVLVNLTAFLVYSVLGIARNARRG</sequence>
<feature type="transmembrane region" description="Helical" evidence="7">
    <location>
        <begin position="249"/>
        <end position="269"/>
    </location>
</feature>
<reference evidence="8" key="1">
    <citation type="submission" date="2020-08" db="EMBL/GenBank/DDBJ databases">
        <title>Genome public.</title>
        <authorList>
            <person name="Liu C."/>
            <person name="Sun Q."/>
        </authorList>
    </citation>
    <scope>NUCLEOTIDE SEQUENCE</scope>
    <source>
        <strain evidence="8">NSJ-55</strain>
    </source>
</reference>
<dbReference type="Proteomes" id="UP000652477">
    <property type="component" value="Unassembled WGS sequence"/>
</dbReference>
<proteinExistence type="inferred from homology"/>
<dbReference type="GO" id="GO:0055085">
    <property type="term" value="P:transmembrane transport"/>
    <property type="evidence" value="ECO:0007669"/>
    <property type="project" value="InterPro"/>
</dbReference>
<feature type="transmembrane region" description="Helical" evidence="7">
    <location>
        <begin position="193"/>
        <end position="210"/>
    </location>
</feature>
<keyword evidence="5 7" id="KW-0472">Membrane</keyword>
<feature type="transmembrane region" description="Helical" evidence="7">
    <location>
        <begin position="222"/>
        <end position="243"/>
    </location>
</feature>
<feature type="transmembrane region" description="Helical" evidence="7">
    <location>
        <begin position="136"/>
        <end position="154"/>
    </location>
</feature>
<comment type="subcellular location">
    <subcellularLocation>
        <location evidence="6">Cell membrane</location>
        <topology evidence="6">Multi-pass membrane protein</topology>
    </subcellularLocation>
    <subcellularLocation>
        <location evidence="1">Membrane</location>
        <topology evidence="1">Multi-pass membrane protein</topology>
    </subcellularLocation>
</comment>
<evidence type="ECO:0000256" key="5">
    <source>
        <dbReference type="ARBA" id="ARBA00023136"/>
    </source>
</evidence>
<evidence type="ECO:0000256" key="4">
    <source>
        <dbReference type="ARBA" id="ARBA00022989"/>
    </source>
</evidence>
<comment type="similarity">
    <text evidence="2 6">Belongs to the ABC-3 integral membrane protein family.</text>
</comment>
<keyword evidence="9" id="KW-1185">Reference proteome</keyword>
<evidence type="ECO:0000313" key="9">
    <source>
        <dbReference type="Proteomes" id="UP000652477"/>
    </source>
</evidence>